<gene>
    <name evidence="1" type="ORF">QVD17_10374</name>
</gene>
<proteinExistence type="predicted"/>
<keyword evidence="2" id="KW-1185">Reference proteome</keyword>
<name>A0AAD8L372_TARER</name>
<dbReference type="AlphaFoldDB" id="A0AAD8L372"/>
<organism evidence="1 2">
    <name type="scientific">Tagetes erecta</name>
    <name type="common">African marigold</name>
    <dbReference type="NCBI Taxonomy" id="13708"/>
    <lineage>
        <taxon>Eukaryota</taxon>
        <taxon>Viridiplantae</taxon>
        <taxon>Streptophyta</taxon>
        <taxon>Embryophyta</taxon>
        <taxon>Tracheophyta</taxon>
        <taxon>Spermatophyta</taxon>
        <taxon>Magnoliopsida</taxon>
        <taxon>eudicotyledons</taxon>
        <taxon>Gunneridae</taxon>
        <taxon>Pentapetalae</taxon>
        <taxon>asterids</taxon>
        <taxon>campanulids</taxon>
        <taxon>Asterales</taxon>
        <taxon>Asteraceae</taxon>
        <taxon>Asteroideae</taxon>
        <taxon>Heliantheae alliance</taxon>
        <taxon>Tageteae</taxon>
        <taxon>Tagetes</taxon>
    </lineage>
</organism>
<sequence length="71" mass="8136">MRVRTYANSNESFQRHVYTIHSPHVLLNSKPMSLFLIPIQNLSRELSLCITCCYLHSPMASTSTHLPHSKP</sequence>
<protein>
    <submittedName>
        <fullName evidence="1">Uncharacterized protein</fullName>
    </submittedName>
</protein>
<dbReference type="EMBL" id="JAUHHV010000002">
    <property type="protein sequence ID" value="KAK1433464.1"/>
    <property type="molecule type" value="Genomic_DNA"/>
</dbReference>
<evidence type="ECO:0000313" key="1">
    <source>
        <dbReference type="EMBL" id="KAK1433464.1"/>
    </source>
</evidence>
<evidence type="ECO:0000313" key="2">
    <source>
        <dbReference type="Proteomes" id="UP001229421"/>
    </source>
</evidence>
<dbReference type="Proteomes" id="UP001229421">
    <property type="component" value="Unassembled WGS sequence"/>
</dbReference>
<comment type="caution">
    <text evidence="1">The sequence shown here is derived from an EMBL/GenBank/DDBJ whole genome shotgun (WGS) entry which is preliminary data.</text>
</comment>
<accession>A0AAD8L372</accession>
<reference evidence="1" key="1">
    <citation type="journal article" date="2023" name="bioRxiv">
        <title>Improved chromosome-level genome assembly for marigold (Tagetes erecta).</title>
        <authorList>
            <person name="Jiang F."/>
            <person name="Yuan L."/>
            <person name="Wang S."/>
            <person name="Wang H."/>
            <person name="Xu D."/>
            <person name="Wang A."/>
            <person name="Fan W."/>
        </authorList>
    </citation>
    <scope>NUCLEOTIDE SEQUENCE</scope>
    <source>
        <strain evidence="1">WSJ</strain>
        <tissue evidence="1">Leaf</tissue>
    </source>
</reference>